<feature type="domain" description="Reverse transcriptase" evidence="1">
    <location>
        <begin position="1"/>
        <end position="194"/>
    </location>
</feature>
<dbReference type="PROSITE" id="PS50878">
    <property type="entry name" value="RT_POL"/>
    <property type="match status" value="1"/>
</dbReference>
<reference evidence="2" key="1">
    <citation type="submission" date="2022-06" db="EMBL/GenBank/DDBJ databases">
        <authorList>
            <person name="Berger JAMES D."/>
            <person name="Berger JAMES D."/>
        </authorList>
    </citation>
    <scope>NUCLEOTIDE SEQUENCE [LARGE SCALE GENOMIC DNA]</scope>
</reference>
<dbReference type="Proteomes" id="UP000050795">
    <property type="component" value="Unassembled WGS sequence"/>
</dbReference>
<proteinExistence type="predicted"/>
<dbReference type="WBParaSite" id="TREG1_101370.1">
    <property type="protein sequence ID" value="TREG1_101370.1"/>
    <property type="gene ID" value="TREG1_101370"/>
</dbReference>
<reference evidence="3" key="2">
    <citation type="submission" date="2023-11" db="UniProtKB">
        <authorList>
            <consortium name="WormBaseParasite"/>
        </authorList>
    </citation>
    <scope>IDENTIFICATION</scope>
</reference>
<dbReference type="InterPro" id="IPR000477">
    <property type="entry name" value="RT_dom"/>
</dbReference>
<evidence type="ECO:0000313" key="2">
    <source>
        <dbReference type="Proteomes" id="UP000050795"/>
    </source>
</evidence>
<dbReference type="PANTHER" id="PTHR21301">
    <property type="entry name" value="REVERSE TRANSCRIPTASE"/>
    <property type="match status" value="1"/>
</dbReference>
<dbReference type="InterPro" id="IPR058912">
    <property type="entry name" value="HTH_animal"/>
</dbReference>
<accession>A0AA85IKV3</accession>
<sequence>MKSKLNDIQLENDEKMVSFDITSLYTNIPVIMALEAVKKELTADPELNHRTKLPIEQIMLGIQLCLTSTIFKFQGKIYKQTEGVAMGSPISPIVADIFMDSWESSALNTFNPTPKIWWRYVDDTFTVLKTEHISSFLTHINSQVEGIKFTFESENELGELAMLDCKIKRIEEGKLHTSVYRKPTHSNRYLDFNSSHPLTVKAGLVKCLTNRAIALSSTKKDLNDEIKQIEEALVLNNYPIKFIRKITKNQKQNKNNGETINDNTNKKEYKSSTVIPYKESTSEALRRILNKAGIRVAFKPTNSLRDKLCRLKDPVDPIKQNNIIYKIPCNNCEVNYIGQTSRSGIVRLTEHKNLAKVRMVDPKKISNLEKSSAIALHAITNNHTIGWDRVKILKSNIAKWRERLITESLFIESTPNTCNKNDSMQIPEIWKILLPQVKSEEGNK</sequence>
<evidence type="ECO:0000313" key="3">
    <source>
        <dbReference type="WBParaSite" id="TREG1_101370.1"/>
    </source>
</evidence>
<dbReference type="CDD" id="cd10442">
    <property type="entry name" value="GIY-YIG_PLEs"/>
    <property type="match status" value="1"/>
</dbReference>
<protein>
    <recommendedName>
        <fullName evidence="1">Reverse transcriptase domain-containing protein</fullName>
    </recommendedName>
</protein>
<keyword evidence="2" id="KW-1185">Reference proteome</keyword>
<dbReference type="Pfam" id="PF00078">
    <property type="entry name" value="RVT_1"/>
    <property type="match status" value="1"/>
</dbReference>
<dbReference type="Pfam" id="PF26215">
    <property type="entry name" value="HTH_animal"/>
    <property type="match status" value="1"/>
</dbReference>
<dbReference type="AlphaFoldDB" id="A0AA85IKV3"/>
<organism evidence="2 3">
    <name type="scientific">Trichobilharzia regenti</name>
    <name type="common">Nasal bird schistosome</name>
    <dbReference type="NCBI Taxonomy" id="157069"/>
    <lineage>
        <taxon>Eukaryota</taxon>
        <taxon>Metazoa</taxon>
        <taxon>Spiralia</taxon>
        <taxon>Lophotrochozoa</taxon>
        <taxon>Platyhelminthes</taxon>
        <taxon>Trematoda</taxon>
        <taxon>Digenea</taxon>
        <taxon>Strigeidida</taxon>
        <taxon>Schistosomatoidea</taxon>
        <taxon>Schistosomatidae</taxon>
        <taxon>Trichobilharzia</taxon>
    </lineage>
</organism>
<dbReference type="PANTHER" id="PTHR21301:SF10">
    <property type="entry name" value="REVERSE TRANSCRIPTASE DOMAIN-CONTAINING PROTEIN"/>
    <property type="match status" value="1"/>
</dbReference>
<name>A0AA85IKV3_TRIRE</name>
<evidence type="ECO:0000259" key="1">
    <source>
        <dbReference type="PROSITE" id="PS50878"/>
    </source>
</evidence>